<feature type="compositionally biased region" description="Low complexity" evidence="23">
    <location>
        <begin position="1392"/>
        <end position="1420"/>
    </location>
</feature>
<dbReference type="InterPro" id="IPR047187">
    <property type="entry name" value="SF1_C_Upf1"/>
</dbReference>
<keyword evidence="13" id="KW-0378">Hydrolase</keyword>
<evidence type="ECO:0000256" key="15">
    <source>
        <dbReference type="ARBA" id="ARBA00022840"/>
    </source>
</evidence>
<proteinExistence type="inferred from homology"/>
<evidence type="ECO:0000259" key="26">
    <source>
        <dbReference type="Pfam" id="PF13086"/>
    </source>
</evidence>
<feature type="region of interest" description="Disordered" evidence="23">
    <location>
        <begin position="1386"/>
        <end position="1420"/>
    </location>
</feature>
<dbReference type="Gene3D" id="3.40.50.300">
    <property type="entry name" value="P-loop containing nucleotide triphosphate hydrolases"/>
    <property type="match status" value="2"/>
</dbReference>
<comment type="cofactor">
    <cofactor evidence="1">
        <name>[4Fe-4S] cluster</name>
        <dbReference type="ChEBI" id="CHEBI:49883"/>
    </cofactor>
</comment>
<reference evidence="28 29" key="1">
    <citation type="submission" date="2016-03" db="EMBL/GenBank/DDBJ databases">
        <title>Comparative genomics of the ectomycorrhizal sister species Rhizopogon vinicolor and Rhizopogon vesiculosus (Basidiomycota: Boletales) reveals a divergence of the mating type B locus.</title>
        <authorList>
            <person name="Mujic A.B."/>
            <person name="Kuo A."/>
            <person name="Tritt A."/>
            <person name="Lipzen A."/>
            <person name="Chen C."/>
            <person name="Johnson J."/>
            <person name="Sharma A."/>
            <person name="Barry K."/>
            <person name="Grigoriev I.V."/>
            <person name="Spatafora J.W."/>
        </authorList>
    </citation>
    <scope>NUCLEOTIDE SEQUENCE [LARGE SCALE GENOMIC DNA]</scope>
    <source>
        <strain evidence="28 29">AM-OR11-056</strain>
    </source>
</reference>
<dbReference type="InterPro" id="IPR017853">
    <property type="entry name" value="GH"/>
</dbReference>
<dbReference type="GO" id="GO:0005634">
    <property type="term" value="C:nucleus"/>
    <property type="evidence" value="ECO:0007669"/>
    <property type="project" value="UniProtKB-SubCell"/>
</dbReference>
<evidence type="ECO:0000256" key="9">
    <source>
        <dbReference type="ARBA" id="ARBA00022723"/>
    </source>
</evidence>
<keyword evidence="20" id="KW-0539">Nucleus</keyword>
<feature type="domain" description="DNA replication factor Dna2 N-terminal" evidence="25">
    <location>
        <begin position="206"/>
        <end position="409"/>
    </location>
</feature>
<evidence type="ECO:0000256" key="20">
    <source>
        <dbReference type="ARBA" id="ARBA00023242"/>
    </source>
</evidence>
<keyword evidence="29" id="KW-1185">Reference proteome</keyword>
<dbReference type="STRING" id="180088.A0A1J8Q8K7"/>
<comment type="catalytic activity">
    <reaction evidence="22">
        <text>ATP + H2O = ADP + phosphate + H(+)</text>
        <dbReference type="Rhea" id="RHEA:13065"/>
        <dbReference type="ChEBI" id="CHEBI:15377"/>
        <dbReference type="ChEBI" id="CHEBI:15378"/>
        <dbReference type="ChEBI" id="CHEBI:30616"/>
        <dbReference type="ChEBI" id="CHEBI:43474"/>
        <dbReference type="ChEBI" id="CHEBI:456216"/>
        <dbReference type="EC" id="3.6.4.12"/>
    </reaction>
</comment>
<evidence type="ECO:0000256" key="23">
    <source>
        <dbReference type="SAM" id="MobiDB-lite"/>
    </source>
</evidence>
<keyword evidence="24" id="KW-0472">Membrane</keyword>
<keyword evidence="9" id="KW-0479">Metal-binding</keyword>
<feature type="compositionally biased region" description="Polar residues" evidence="23">
    <location>
        <begin position="38"/>
        <end position="60"/>
    </location>
</feature>
<evidence type="ECO:0000256" key="24">
    <source>
        <dbReference type="SAM" id="Phobius"/>
    </source>
</evidence>
<dbReference type="Gene3D" id="3.90.320.10">
    <property type="match status" value="1"/>
</dbReference>
<feature type="domain" description="DNA2/NAM7 helicase helicase" evidence="26">
    <location>
        <begin position="777"/>
        <end position="861"/>
    </location>
</feature>
<dbReference type="InterPro" id="IPR041677">
    <property type="entry name" value="DNA2/NAM7_AAA_11"/>
</dbReference>
<dbReference type="GO" id="GO:0017108">
    <property type="term" value="F:5'-flap endonuclease activity"/>
    <property type="evidence" value="ECO:0007669"/>
    <property type="project" value="TreeGrafter"/>
</dbReference>
<dbReference type="GO" id="GO:0051539">
    <property type="term" value="F:4 iron, 4 sulfur cluster binding"/>
    <property type="evidence" value="ECO:0007669"/>
    <property type="project" value="UniProtKB-KW"/>
</dbReference>
<dbReference type="GO" id="GO:0017116">
    <property type="term" value="F:single-stranded DNA helicase activity"/>
    <property type="evidence" value="ECO:0007669"/>
    <property type="project" value="InterPro"/>
</dbReference>
<keyword evidence="7" id="KW-0235">DNA replication</keyword>
<dbReference type="InterPro" id="IPR014808">
    <property type="entry name" value="DNA_replication_fac_Dna2_N"/>
</dbReference>
<evidence type="ECO:0000313" key="28">
    <source>
        <dbReference type="EMBL" id="OJA17333.1"/>
    </source>
</evidence>
<feature type="compositionally biased region" description="Polar residues" evidence="23">
    <location>
        <begin position="1214"/>
        <end position="1223"/>
    </location>
</feature>
<evidence type="ECO:0000256" key="10">
    <source>
        <dbReference type="ARBA" id="ARBA00022741"/>
    </source>
</evidence>
<dbReference type="GO" id="GO:0005737">
    <property type="term" value="C:cytoplasm"/>
    <property type="evidence" value="ECO:0007669"/>
    <property type="project" value="TreeGrafter"/>
</dbReference>
<evidence type="ECO:0000256" key="2">
    <source>
        <dbReference type="ARBA" id="ARBA00004123"/>
    </source>
</evidence>
<dbReference type="InterPro" id="IPR041679">
    <property type="entry name" value="DNA2/NAM7-like_C"/>
</dbReference>
<evidence type="ECO:0000256" key="19">
    <source>
        <dbReference type="ARBA" id="ARBA00023204"/>
    </source>
</evidence>
<dbReference type="GO" id="GO:0006281">
    <property type="term" value="P:DNA repair"/>
    <property type="evidence" value="ECO:0007669"/>
    <property type="project" value="UniProtKB-KW"/>
</dbReference>
<dbReference type="PANTHER" id="PTHR10887:SF433">
    <property type="entry name" value="DNA REPLICATION ATP-DEPENDENT HELICASE_NUCLEASE DNA2"/>
    <property type="match status" value="1"/>
</dbReference>
<dbReference type="OrthoDB" id="6513042at2759"/>
<feature type="compositionally biased region" description="Polar residues" evidence="23">
    <location>
        <begin position="79"/>
        <end position="95"/>
    </location>
</feature>
<evidence type="ECO:0000259" key="27">
    <source>
        <dbReference type="Pfam" id="PF13087"/>
    </source>
</evidence>
<dbReference type="FunFam" id="3.40.50.300:FF:001170">
    <property type="entry name" value="DNA replication helicase Dna2"/>
    <property type="match status" value="1"/>
</dbReference>
<keyword evidence="16" id="KW-0408">Iron</keyword>
<dbReference type="CDD" id="cd18808">
    <property type="entry name" value="SF1_C_Upf1"/>
    <property type="match status" value="1"/>
</dbReference>
<keyword evidence="15" id="KW-0067">ATP-binding</keyword>
<dbReference type="CDD" id="cd18041">
    <property type="entry name" value="DEXXQc_DNA2"/>
    <property type="match status" value="1"/>
</dbReference>
<dbReference type="Gene3D" id="3.20.20.80">
    <property type="entry name" value="Glycosidases"/>
    <property type="match status" value="1"/>
</dbReference>
<dbReference type="InterPro" id="IPR045055">
    <property type="entry name" value="DNA2/NAM7-like"/>
</dbReference>
<dbReference type="InterPro" id="IPR011604">
    <property type="entry name" value="PDDEXK-like_dom_sf"/>
</dbReference>
<evidence type="ECO:0000256" key="3">
    <source>
        <dbReference type="ARBA" id="ARBA00007913"/>
    </source>
</evidence>
<evidence type="ECO:0000256" key="12">
    <source>
        <dbReference type="ARBA" id="ARBA00022763"/>
    </source>
</evidence>
<feature type="transmembrane region" description="Helical" evidence="24">
    <location>
        <begin position="1355"/>
        <end position="1378"/>
    </location>
</feature>
<evidence type="ECO:0000256" key="5">
    <source>
        <dbReference type="ARBA" id="ARBA00021516"/>
    </source>
</evidence>
<feature type="compositionally biased region" description="Polar residues" evidence="23">
    <location>
        <begin position="103"/>
        <end position="125"/>
    </location>
</feature>
<evidence type="ECO:0000256" key="1">
    <source>
        <dbReference type="ARBA" id="ARBA00001966"/>
    </source>
</evidence>
<keyword evidence="24" id="KW-1133">Transmembrane helix</keyword>
<dbReference type="Proteomes" id="UP000183567">
    <property type="component" value="Unassembled WGS sequence"/>
</dbReference>
<feature type="region of interest" description="Disordered" evidence="23">
    <location>
        <begin position="1200"/>
        <end position="1224"/>
    </location>
</feature>
<dbReference type="Pfam" id="PF13086">
    <property type="entry name" value="AAA_11"/>
    <property type="match status" value="2"/>
</dbReference>
<dbReference type="SUPFAM" id="SSF52540">
    <property type="entry name" value="P-loop containing nucleoside triphosphate hydrolases"/>
    <property type="match status" value="1"/>
</dbReference>
<keyword evidence="12" id="KW-0227">DNA damage</keyword>
<evidence type="ECO:0000256" key="11">
    <source>
        <dbReference type="ARBA" id="ARBA00022759"/>
    </source>
</evidence>
<gene>
    <name evidence="28" type="ORF">AZE42_05914</name>
</gene>
<dbReference type="Pfam" id="PF08696">
    <property type="entry name" value="Dna2"/>
    <property type="match status" value="1"/>
</dbReference>
<comment type="similarity">
    <text evidence="3">Belongs to the DNA2/NAM7 helicase family.</text>
</comment>
<dbReference type="GO" id="GO:0046872">
    <property type="term" value="F:metal ion binding"/>
    <property type="evidence" value="ECO:0007669"/>
    <property type="project" value="UniProtKB-KW"/>
</dbReference>
<feature type="region of interest" description="Disordered" evidence="23">
    <location>
        <begin position="79"/>
        <end position="125"/>
    </location>
</feature>
<dbReference type="PANTHER" id="PTHR10887">
    <property type="entry name" value="DNA2/NAM7 HELICASE FAMILY"/>
    <property type="match status" value="1"/>
</dbReference>
<keyword evidence="11" id="KW-0255">Endonuclease</keyword>
<accession>A0A1J8Q8K7</accession>
<keyword evidence="6" id="KW-0004">4Fe-4S</keyword>
<comment type="subcellular location">
    <subcellularLocation>
        <location evidence="2">Nucleus</location>
    </subcellularLocation>
</comment>
<evidence type="ECO:0000256" key="13">
    <source>
        <dbReference type="ARBA" id="ARBA00022801"/>
    </source>
</evidence>
<dbReference type="GO" id="GO:0003677">
    <property type="term" value="F:DNA binding"/>
    <property type="evidence" value="ECO:0007669"/>
    <property type="project" value="UniProtKB-KW"/>
</dbReference>
<evidence type="ECO:0000259" key="25">
    <source>
        <dbReference type="Pfam" id="PF08696"/>
    </source>
</evidence>
<evidence type="ECO:0000313" key="29">
    <source>
        <dbReference type="Proteomes" id="UP000183567"/>
    </source>
</evidence>
<keyword evidence="21" id="KW-0511">Multifunctional enzyme</keyword>
<protein>
    <recommendedName>
        <fullName evidence="5">DNA replication ATP-dependent helicase/nuclease DNA2</fullName>
        <ecNumber evidence="4">3.6.4.12</ecNumber>
    </recommendedName>
</protein>
<dbReference type="FunFam" id="3.40.50.300:FF:000789">
    <property type="entry name" value="DNA replication ATP-dependent helicase/nuclease DNA2"/>
    <property type="match status" value="1"/>
</dbReference>
<feature type="region of interest" description="Disordered" evidence="23">
    <location>
        <begin position="21"/>
        <end position="60"/>
    </location>
</feature>
<evidence type="ECO:0000256" key="14">
    <source>
        <dbReference type="ARBA" id="ARBA00022806"/>
    </source>
</evidence>
<name>A0A1J8Q8K7_9AGAM</name>
<evidence type="ECO:0000256" key="21">
    <source>
        <dbReference type="ARBA" id="ARBA00023268"/>
    </source>
</evidence>
<keyword evidence="10" id="KW-0547">Nucleotide-binding</keyword>
<feature type="domain" description="DNA2/NAM7 helicase-like C-terminal" evidence="27">
    <location>
        <begin position="950"/>
        <end position="1162"/>
    </location>
</feature>
<evidence type="ECO:0000256" key="17">
    <source>
        <dbReference type="ARBA" id="ARBA00023014"/>
    </source>
</evidence>
<keyword evidence="18" id="KW-0238">DNA-binding</keyword>
<evidence type="ECO:0000256" key="16">
    <source>
        <dbReference type="ARBA" id="ARBA00023004"/>
    </source>
</evidence>
<dbReference type="EMBL" id="LVVM01002071">
    <property type="protein sequence ID" value="OJA17333.1"/>
    <property type="molecule type" value="Genomic_DNA"/>
</dbReference>
<evidence type="ECO:0000256" key="8">
    <source>
        <dbReference type="ARBA" id="ARBA00022722"/>
    </source>
</evidence>
<dbReference type="InterPro" id="IPR026851">
    <property type="entry name" value="Dna2/JHS1_DEXXQ-box"/>
</dbReference>
<dbReference type="SUPFAM" id="SSF51445">
    <property type="entry name" value="(Trans)glycosidases"/>
    <property type="match status" value="1"/>
</dbReference>
<evidence type="ECO:0000256" key="7">
    <source>
        <dbReference type="ARBA" id="ARBA00022705"/>
    </source>
</evidence>
<keyword evidence="14" id="KW-0347">Helicase</keyword>
<keyword evidence="19" id="KW-0234">DNA repair</keyword>
<evidence type="ECO:0000256" key="22">
    <source>
        <dbReference type="ARBA" id="ARBA00047995"/>
    </source>
</evidence>
<dbReference type="InterPro" id="IPR027417">
    <property type="entry name" value="P-loop_NTPase"/>
</dbReference>
<keyword evidence="17" id="KW-0411">Iron-sulfur</keyword>
<dbReference type="GO" id="GO:0005524">
    <property type="term" value="F:ATP binding"/>
    <property type="evidence" value="ECO:0007669"/>
    <property type="project" value="UniProtKB-KW"/>
</dbReference>
<feature type="transmembrane region" description="Helical" evidence="24">
    <location>
        <begin position="794"/>
        <end position="817"/>
    </location>
</feature>
<evidence type="ECO:0000256" key="4">
    <source>
        <dbReference type="ARBA" id="ARBA00012551"/>
    </source>
</evidence>
<dbReference type="CDD" id="cd22318">
    <property type="entry name" value="DNA2_N-like"/>
    <property type="match status" value="1"/>
</dbReference>
<sequence>MPQEIQNTPDEDAFMNSLLSGLDAAPQPDHPTRLRRTASCSSTTLHTPSRNAGSRPATHNNDLDISMLLDGAENWNWNDMETDSLTPKKFNSGNTPPKKKNPSSRLSSVRRTPLSRGTVSLSTTAPSAKDTTLDMKALLEGAENWDWADMEDDFLTPKKPRVKPKTAVMPAKRYIKQTCTRCVVDDIREDNSVVFQKVLSVRVPPSGNSRTVILCDDWVDADIRKGDVINVLGDFDSVGMINITSKTNFLVHHPDLLITATALSNAPQCRRKPLLSALVRSSFDITPSLLWGNMLHEVMQTCMAEQRWDGRFIEEYTEEIIKKNLAELVKINVSIDEAKRELKARSKGLRVFSERYIAETPKADAILTNTRSSANQNSLLAISKLHDVEEDIWSPTYGLKGKLDATVQAVIAESTIDKYVKKEPQLSIHTMPFEIKTGRSVAGMEHRAQTMLYTILAAERYGVEVPSGLLYYTQSEEVVRVPQSRNELRALIGARNEMAAYMMRRNTHGKEQEIEEPFLPPTIDDERLCKKCYALDTCMLFRKAVENVVDISSPIADLYDLKTSHLRPSHLTFFKQWEKLISLEEQDAVRFKKELWCMTAQERQDKGRCFNSMVIDASFRPGEVLSGSKRHHYTYCFVRASADQGVSFLNGHMICGDAITVSVEPDLLALAQGFILELTPEAVVVGVDHELSVDKIEDRLRTLRGAKTPAIFRIDKDELSGGMGRIRDNLAQLFYTEGDARRLELVVDLRRPLFDDEDTTADDLQRIPEYVLASSGMNPSQLAAMKRALSARDYALILGMPGTGKTTVIAALIRVIVAMGKTVLLTSYTHSAVDTILLKLQDADFGILRLGNVHPHVRKFTLSERRLPTTVEELENQIITPPVVATTCLTIDHALFSRRTFDFCIVDEASQITLPTCLGPLRFAEKFVLVGDHFQLPPLVRNPAARKGGLETSLFRRLSEAHPHSVIDLTYQYRMNEDIMQLSNKLIYGDRLQCGLDEVAKRTLILPNNCMMGNLEPHMCLCKGSCWLRYILSESCKVVFLDTDQLPAHDSRIGDLVQNDVEGKLVYQITEAFLRSGVKEDQIGIMSLYRQQIKLLSHLLQDRKDIEILTADRSQGRDKDCIIISMVRSNDQGQIGDLLKDWRRVNVSFTRARSKLVIIGSRKTLDSTKLLSEFLALVEERGWICTLPVGADDAHAAFQSPRSGIRSPAKRSQENTPGANTGELSAKKLRTVKVEEGILKGRSLLQDVVNDGRPRSRTRPAGLHCTTEMASRPDNLAEVPLAAPDIHLHNNNSLGFATPETETATTHSYSFIYPPSNHDTSPLLLPAQDKGNTDLFGEEISSPHFSRKDVRPRRVALLFLCVVLAVVVAVVLAVYFLVMKHHQDTTKGQHLSSPNAGSTSSPSSPSSTSGGNGSTVTTSDGSTFTYINPFGGYWVDDHNNPFNNSARPNVWTPPLSESWVWGKNKINGVNIGGLFVLEPFISPVLFERYPGAVDEWSLSVLMAADTAHGGLNQIEEHYKTFITEQDIAEIAGAGLNWIRLPIPFWAIEKWNFEPFLEKVCWPYILRVLQWARKYGLRVYLDLHTIPGSQNGYNHSGKLGEVNFLNGVMGVANAQRALGYIRTIAEFISQPEWRNIVPVFGIVNEAKVDVIGMDQITSFYLQTHDMIRNITGYGEGNGPYIAIHDNFLLPQWAGFLKGSDRIIMDTHLYFAFDGHPHAQPIATGTGLTAGGIWPDLACSTFAPEMSASQKAFGVTLAGEFSNGYNYCGLYLEGVGNTRNAEPPCALFLDSSQWNETMKAGIQQLALASMDALQNWFFWTWKIGPSSNNTIESPLWSYQLGLQQGWMPTDPRMAEGTCAALGVTVQHFDGIYQPYQTGGPGAGTVDPVSVSSYGQYPPKSISGLPAGATQSLLPTYTSTSAIPKLPPPTFTPSPSGSVTIGNGWFDSSDTDLAATEVAGCTYPDAWDAISAAMPTVLCPQTAGAAASTVVTSTPAITTTSPSS</sequence>
<dbReference type="Pfam" id="PF13087">
    <property type="entry name" value="AAA_12"/>
    <property type="match status" value="1"/>
</dbReference>
<evidence type="ECO:0000256" key="6">
    <source>
        <dbReference type="ARBA" id="ARBA00022485"/>
    </source>
</evidence>
<keyword evidence="24" id="KW-0812">Transmembrane</keyword>
<keyword evidence="8" id="KW-0540">Nuclease</keyword>
<comment type="caution">
    <text evidence="28">The sequence shown here is derived from an EMBL/GenBank/DDBJ whole genome shotgun (WGS) entry which is preliminary data.</text>
</comment>
<dbReference type="EC" id="3.6.4.12" evidence="4"/>
<dbReference type="GO" id="GO:0071932">
    <property type="term" value="P:replication fork reversal"/>
    <property type="evidence" value="ECO:0007669"/>
    <property type="project" value="TreeGrafter"/>
</dbReference>
<organism evidence="28 29">
    <name type="scientific">Rhizopogon vesiculosus</name>
    <dbReference type="NCBI Taxonomy" id="180088"/>
    <lineage>
        <taxon>Eukaryota</taxon>
        <taxon>Fungi</taxon>
        <taxon>Dikarya</taxon>
        <taxon>Basidiomycota</taxon>
        <taxon>Agaricomycotina</taxon>
        <taxon>Agaricomycetes</taxon>
        <taxon>Agaricomycetidae</taxon>
        <taxon>Boletales</taxon>
        <taxon>Suillineae</taxon>
        <taxon>Rhizopogonaceae</taxon>
        <taxon>Rhizopogon</taxon>
    </lineage>
</organism>
<feature type="domain" description="DNA2/NAM7 helicase helicase" evidence="26">
    <location>
        <begin position="869"/>
        <end position="940"/>
    </location>
</feature>
<evidence type="ECO:0000256" key="18">
    <source>
        <dbReference type="ARBA" id="ARBA00023125"/>
    </source>
</evidence>